<proteinExistence type="inferred from homology"/>
<dbReference type="PANTHER" id="PTHR43179">
    <property type="entry name" value="RHAMNOSYLTRANSFERASE WBBL"/>
    <property type="match status" value="1"/>
</dbReference>
<dbReference type="Gene3D" id="3.90.550.10">
    <property type="entry name" value="Spore Coat Polysaccharide Biosynthesis Protein SpsA, Chain A"/>
    <property type="match status" value="1"/>
</dbReference>
<dbReference type="GO" id="GO:0016757">
    <property type="term" value="F:glycosyltransferase activity"/>
    <property type="evidence" value="ECO:0007669"/>
    <property type="project" value="UniProtKB-KW"/>
</dbReference>
<gene>
    <name evidence="5" type="ORF">UFOPK2766_00235</name>
</gene>
<dbReference type="Pfam" id="PF13641">
    <property type="entry name" value="Glyco_tranf_2_3"/>
    <property type="match status" value="1"/>
</dbReference>
<accession>A0A6J6S489</accession>
<dbReference type="EMBL" id="CAEZYU010000006">
    <property type="protein sequence ID" value="CAB4729800.1"/>
    <property type="molecule type" value="Genomic_DNA"/>
</dbReference>
<evidence type="ECO:0000313" key="5">
    <source>
        <dbReference type="EMBL" id="CAB4729800.1"/>
    </source>
</evidence>
<name>A0A6J6S489_9ZZZZ</name>
<dbReference type="SUPFAM" id="SSF53448">
    <property type="entry name" value="Nucleotide-diphospho-sugar transferases"/>
    <property type="match status" value="1"/>
</dbReference>
<organism evidence="5">
    <name type="scientific">freshwater metagenome</name>
    <dbReference type="NCBI Taxonomy" id="449393"/>
    <lineage>
        <taxon>unclassified sequences</taxon>
        <taxon>metagenomes</taxon>
        <taxon>ecological metagenomes</taxon>
    </lineage>
</organism>
<dbReference type="InterPro" id="IPR029044">
    <property type="entry name" value="Nucleotide-diphossugar_trans"/>
</dbReference>
<keyword evidence="2" id="KW-0328">Glycosyltransferase</keyword>
<keyword evidence="3" id="KW-0808">Transferase</keyword>
<dbReference type="AlphaFoldDB" id="A0A6J6S489"/>
<evidence type="ECO:0000256" key="3">
    <source>
        <dbReference type="ARBA" id="ARBA00022679"/>
    </source>
</evidence>
<feature type="region of interest" description="Disordered" evidence="4">
    <location>
        <begin position="312"/>
        <end position="333"/>
    </location>
</feature>
<sequence length="333" mass="35875">MTLPDLPTPLRVVLVHWNQVQACIETIDRFLDREIAVRITVVDNGSLPDAVDALRQGVQVRSDRVNLIEVGANTGFGPGANVGLQQFLDTAEDGEWVALAPHDVDPFPGCLSAMLAAAETQPMAGLMCADVGDGMTPVIDPYFGGMVVPAALPGIADSGTDSAASSDSAAAAHWEDSAFPHGTLMMLRRECLAEIGLFDERYFSYCEEADLALRARAAGWSIGLIRGARVQNIHIGSGLAVVDYLQTRNTLLLVQEMSGNYHAFIRAWFTIVQTFRGVRTPSTRPIIFDARARMMGLRDFVLRRFGPPPANIATAPSQFDPSLHGSKSAPVDG</sequence>
<protein>
    <submittedName>
        <fullName evidence="5">Unannotated protein</fullName>
    </submittedName>
</protein>
<comment type="similarity">
    <text evidence="1">Belongs to the glycosyltransferase 2 family.</text>
</comment>
<evidence type="ECO:0000256" key="1">
    <source>
        <dbReference type="ARBA" id="ARBA00006739"/>
    </source>
</evidence>
<reference evidence="5" key="1">
    <citation type="submission" date="2020-05" db="EMBL/GenBank/DDBJ databases">
        <authorList>
            <person name="Chiriac C."/>
            <person name="Salcher M."/>
            <person name="Ghai R."/>
            <person name="Kavagutti S V."/>
        </authorList>
    </citation>
    <scope>NUCLEOTIDE SEQUENCE</scope>
</reference>
<dbReference type="PANTHER" id="PTHR43179:SF12">
    <property type="entry name" value="GALACTOFURANOSYLTRANSFERASE GLFT2"/>
    <property type="match status" value="1"/>
</dbReference>
<evidence type="ECO:0000256" key="2">
    <source>
        <dbReference type="ARBA" id="ARBA00022676"/>
    </source>
</evidence>
<evidence type="ECO:0000256" key="4">
    <source>
        <dbReference type="SAM" id="MobiDB-lite"/>
    </source>
</evidence>